<evidence type="ECO:0000313" key="2">
    <source>
        <dbReference type="Proteomes" id="UP000036681"/>
    </source>
</evidence>
<dbReference type="Proteomes" id="UP000036681">
    <property type="component" value="Unplaced"/>
</dbReference>
<protein>
    <submittedName>
        <fullName evidence="3">Neuropeptide-Like Protein</fullName>
    </submittedName>
</protein>
<reference evidence="3" key="1">
    <citation type="submission" date="2017-02" db="UniProtKB">
        <authorList>
            <consortium name="WormBaseParasite"/>
        </authorList>
    </citation>
    <scope>IDENTIFICATION</scope>
</reference>
<keyword evidence="1" id="KW-1133">Transmembrane helix</keyword>
<keyword evidence="1" id="KW-0812">Transmembrane</keyword>
<proteinExistence type="predicted"/>
<sequence>SFAVAEVEREWKAARSRYKLGARSPITEANLSTTMFGWIYLLLLLCIASSIHCDLTPTRFDRQDRDYRPLQFGKRDGYRPLQFGKKSYRPLQFGKRRAYDFSEYTPY</sequence>
<dbReference type="WBParaSite" id="ALUE_0000571501-mRNA-1">
    <property type="protein sequence ID" value="ALUE_0000571501-mRNA-1"/>
    <property type="gene ID" value="ALUE_0000571501"/>
</dbReference>
<evidence type="ECO:0000313" key="3">
    <source>
        <dbReference type="WBParaSite" id="ALUE_0000571501-mRNA-1"/>
    </source>
</evidence>
<dbReference type="AlphaFoldDB" id="A0A0M3HT12"/>
<keyword evidence="2" id="KW-1185">Reference proteome</keyword>
<feature type="transmembrane region" description="Helical" evidence="1">
    <location>
        <begin position="35"/>
        <end position="55"/>
    </location>
</feature>
<accession>A0A0M3HT12</accession>
<organism evidence="2 3">
    <name type="scientific">Ascaris lumbricoides</name>
    <name type="common">Giant roundworm</name>
    <dbReference type="NCBI Taxonomy" id="6252"/>
    <lineage>
        <taxon>Eukaryota</taxon>
        <taxon>Metazoa</taxon>
        <taxon>Ecdysozoa</taxon>
        <taxon>Nematoda</taxon>
        <taxon>Chromadorea</taxon>
        <taxon>Rhabditida</taxon>
        <taxon>Spirurina</taxon>
        <taxon>Ascaridomorpha</taxon>
        <taxon>Ascaridoidea</taxon>
        <taxon>Ascarididae</taxon>
        <taxon>Ascaris</taxon>
    </lineage>
</organism>
<name>A0A0M3HT12_ASCLU</name>
<evidence type="ECO:0000256" key="1">
    <source>
        <dbReference type="SAM" id="Phobius"/>
    </source>
</evidence>
<keyword evidence="1" id="KW-0472">Membrane</keyword>